<dbReference type="GeneID" id="55537963"/>
<dbReference type="Gene3D" id="3.20.20.30">
    <property type="entry name" value="Luciferase-like domain"/>
    <property type="match status" value="1"/>
</dbReference>
<reference evidence="1 2" key="1">
    <citation type="submission" date="2019-11" db="EMBL/GenBank/DDBJ databases">
        <title>Epiphytic Pseudomonas syringae from cherry orchards.</title>
        <authorList>
            <person name="Hulin M.T."/>
        </authorList>
    </citation>
    <scope>NUCLEOTIDE SEQUENCE [LARGE SCALE GENOMIC DNA]</scope>
    <source>
        <strain evidence="1 2">PA-6-9F</strain>
    </source>
</reference>
<protein>
    <recommendedName>
        <fullName evidence="3">LLM class flavin-dependent oxidoreductase</fullName>
    </recommendedName>
</protein>
<dbReference type="SUPFAM" id="SSF51679">
    <property type="entry name" value="Bacterial luciferase-like"/>
    <property type="match status" value="1"/>
</dbReference>
<dbReference type="Proteomes" id="UP000814172">
    <property type="component" value="Unassembled WGS sequence"/>
</dbReference>
<proteinExistence type="predicted"/>
<dbReference type="InterPro" id="IPR036661">
    <property type="entry name" value="Luciferase-like_sf"/>
</dbReference>
<evidence type="ECO:0000313" key="1">
    <source>
        <dbReference type="EMBL" id="MCF5056017.1"/>
    </source>
</evidence>
<comment type="caution">
    <text evidence="1">The sequence shown here is derived from an EMBL/GenBank/DDBJ whole genome shotgun (WGS) entry which is preliminary data.</text>
</comment>
<dbReference type="EMBL" id="WKEW01000006">
    <property type="protein sequence ID" value="MCF5056017.1"/>
    <property type="molecule type" value="Genomic_DNA"/>
</dbReference>
<keyword evidence="2" id="KW-1185">Reference proteome</keyword>
<evidence type="ECO:0000313" key="2">
    <source>
        <dbReference type="Proteomes" id="UP000814172"/>
    </source>
</evidence>
<organism evidence="1 2">
    <name type="scientific">Pseudomonas proteolytica</name>
    <dbReference type="NCBI Taxonomy" id="219574"/>
    <lineage>
        <taxon>Bacteria</taxon>
        <taxon>Pseudomonadati</taxon>
        <taxon>Pseudomonadota</taxon>
        <taxon>Gammaproteobacteria</taxon>
        <taxon>Pseudomonadales</taxon>
        <taxon>Pseudomonadaceae</taxon>
        <taxon>Pseudomonas</taxon>
    </lineage>
</organism>
<name>A0AAW4ZWV3_9PSED</name>
<dbReference type="AlphaFoldDB" id="A0AAW4ZWV3"/>
<dbReference type="RefSeq" id="WP_050558324.1">
    <property type="nucleotide sequence ID" value="NZ_FNTR01000004.1"/>
</dbReference>
<dbReference type="GO" id="GO:0016705">
    <property type="term" value="F:oxidoreductase activity, acting on paired donors, with incorporation or reduction of molecular oxygen"/>
    <property type="evidence" value="ECO:0007669"/>
    <property type="project" value="InterPro"/>
</dbReference>
<evidence type="ECO:0008006" key="3">
    <source>
        <dbReference type="Google" id="ProtNLM"/>
    </source>
</evidence>
<accession>A0AAW4ZWV3</accession>
<gene>
    <name evidence="1" type="ORF">GIW75_03370</name>
</gene>
<sequence length="124" mass="13630">MGIARNSDGWITYPRGLQLQAEMVARWQAAVTAYAPGVFKPFVQSLYIEMAEHPDHSPSPIHLILRAGCNVILQFLEGLSAAGVNHVVLNFKYGERDAAQVVEEVGREILPRLEDSEAGRMGAI</sequence>